<dbReference type="InterPro" id="IPR036135">
    <property type="entry name" value="MoeA_linker/N_sf"/>
</dbReference>
<dbReference type="Gene3D" id="2.40.340.10">
    <property type="entry name" value="MoeA, C-terminal, domain IV"/>
    <property type="match status" value="1"/>
</dbReference>
<keyword evidence="4 6" id="KW-0501">Molybdenum cofactor biosynthesis</keyword>
<evidence type="ECO:0000259" key="7">
    <source>
        <dbReference type="SMART" id="SM00852"/>
    </source>
</evidence>
<keyword evidence="6" id="KW-0460">Magnesium</keyword>
<accession>A0A4U6BXF4</accession>
<dbReference type="SMART" id="SM00852">
    <property type="entry name" value="MoCF_biosynth"/>
    <property type="match status" value="1"/>
</dbReference>
<dbReference type="InterPro" id="IPR024370">
    <property type="entry name" value="PBP_domain"/>
</dbReference>
<dbReference type="Gene3D" id="3.40.980.10">
    <property type="entry name" value="MoaB/Mog-like domain"/>
    <property type="match status" value="1"/>
</dbReference>
<name>A0A4U6BXF4_9BRAD</name>
<dbReference type="SUPFAM" id="SSF53850">
    <property type="entry name" value="Periplasmic binding protein-like II"/>
    <property type="match status" value="1"/>
</dbReference>
<dbReference type="EMBL" id="LBIA02000001">
    <property type="protein sequence ID" value="TKT73544.1"/>
    <property type="molecule type" value="Genomic_DNA"/>
</dbReference>
<comment type="catalytic activity">
    <reaction evidence="5">
        <text>adenylyl-molybdopterin + molybdate = Mo-molybdopterin + AMP + H(+)</text>
        <dbReference type="Rhea" id="RHEA:35047"/>
        <dbReference type="ChEBI" id="CHEBI:15378"/>
        <dbReference type="ChEBI" id="CHEBI:36264"/>
        <dbReference type="ChEBI" id="CHEBI:62727"/>
        <dbReference type="ChEBI" id="CHEBI:71302"/>
        <dbReference type="ChEBI" id="CHEBI:456215"/>
        <dbReference type="EC" id="2.10.1.1"/>
    </reaction>
</comment>
<keyword evidence="6" id="KW-0500">Molybdenum</keyword>
<dbReference type="InterPro" id="IPR036688">
    <property type="entry name" value="MoeA_C_domain_IV_sf"/>
</dbReference>
<dbReference type="NCBIfam" id="NF045515">
    <property type="entry name" value="Glp_gephyrin"/>
    <property type="match status" value="1"/>
</dbReference>
<evidence type="ECO:0000256" key="4">
    <source>
        <dbReference type="ARBA" id="ARBA00023150"/>
    </source>
</evidence>
<dbReference type="PROSITE" id="PS01079">
    <property type="entry name" value="MOCF_BIOSYNTHESIS_2"/>
    <property type="match status" value="1"/>
</dbReference>
<dbReference type="GO" id="GO:0046872">
    <property type="term" value="F:metal ion binding"/>
    <property type="evidence" value="ECO:0007669"/>
    <property type="project" value="UniProtKB-UniRule"/>
</dbReference>
<comment type="function">
    <text evidence="1 6">Catalyzes the insertion of molybdate into adenylated molybdopterin with the concomitant release of AMP.</text>
</comment>
<dbReference type="InterPro" id="IPR001453">
    <property type="entry name" value="MoaB/Mog_dom"/>
</dbReference>
<dbReference type="SUPFAM" id="SSF53218">
    <property type="entry name" value="Molybdenum cofactor biosynthesis proteins"/>
    <property type="match status" value="1"/>
</dbReference>
<evidence type="ECO:0000256" key="6">
    <source>
        <dbReference type="RuleBase" id="RU365090"/>
    </source>
</evidence>
<protein>
    <recommendedName>
        <fullName evidence="6">Molybdopterin molybdenumtransferase</fullName>
        <ecNumber evidence="6">2.10.1.1</ecNumber>
    </recommendedName>
</protein>
<evidence type="ECO:0000256" key="5">
    <source>
        <dbReference type="ARBA" id="ARBA00047317"/>
    </source>
</evidence>
<dbReference type="NCBIfam" id="NF011068">
    <property type="entry name" value="PRK14498.1"/>
    <property type="match status" value="1"/>
</dbReference>
<reference evidence="8" key="1">
    <citation type="submission" date="2019-04" db="EMBL/GenBank/DDBJ databases">
        <title>Whole genome sequencing of cave bacteria.</title>
        <authorList>
            <person name="Gan H.M."/>
            <person name="Barton H."/>
            <person name="Savka M.A."/>
        </authorList>
    </citation>
    <scope>NUCLEOTIDE SEQUENCE [LARGE SCALE GENOMIC DNA]</scope>
    <source>
        <strain evidence="8">LC387</strain>
    </source>
</reference>
<dbReference type="InterPro" id="IPR005110">
    <property type="entry name" value="MoeA_linker/N"/>
</dbReference>
<evidence type="ECO:0000256" key="1">
    <source>
        <dbReference type="ARBA" id="ARBA00002901"/>
    </source>
</evidence>
<sequence>MTEPKLSPNSANVDQEQFLTILSREEALARFEAALFPRDLTADDLALADAMGLVLANDVVAVVDVPPFDRSNVDGFAVRSADLVAAGEALPVRLLLNDEVIACGTAPQLPVKQGTATPIATGGPIPRGADAVVMVEHTQPAGSGAIEIRRATSPGQFVSYAGSDIACGEVLLRSGTLIGSREIGMLAASGVARVSVVKKPRVTIISTGDELVQPGQALRPAAIFDTNGAIVTAAVSENGGEAHFLGAFPDDEDKLEHVMREALATSDMLILSGGTSKGEGDVSHRIVARLGEPGIIAHGVALKPGKPLCLAVCDGTPVVILPGFPTSAMFTFHDMIVPVLRRLAGLPPRNDARVTAKVPVRIASELGRTEFVMVALVEGDGGLIAYPTGKGSGAITSFAQADGFLKIDALAEQMPAGTQAEVTLFTPHVRVPDLVIVGSHCTGLDLVTEPLARAGLSVRSISVGSLGGLSAARRGECDLAPIHLLDEKTDTYNTPFLVEGLELVPGYRRMQGIVFRAGDKRFESLNAEDAVRAALKDPSCLMVNRNQGAGTRILIDRLLGEARPDGYWNQPRSHNAVAAAVAQNRADWGMTIAPVAHAAGLGFMPFAEEHYDFALVTARKQRPAVRAFLDALASAEVQKALERAGFRPA</sequence>
<dbReference type="Gene3D" id="3.90.105.10">
    <property type="entry name" value="Molybdopterin biosynthesis moea protein, domain 2"/>
    <property type="match status" value="1"/>
</dbReference>
<dbReference type="RefSeq" id="WP_046830058.1">
    <property type="nucleotide sequence ID" value="NZ_LBIA02000001.1"/>
</dbReference>
<dbReference type="Pfam" id="PF03454">
    <property type="entry name" value="MoeA_C"/>
    <property type="match status" value="1"/>
</dbReference>
<dbReference type="Pfam" id="PF12727">
    <property type="entry name" value="PBP_like"/>
    <property type="match status" value="1"/>
</dbReference>
<dbReference type="FunFam" id="2.40.340.10:FF:000005">
    <property type="entry name" value="Molybdopterin molybdenumtransferase MoeA"/>
    <property type="match status" value="1"/>
</dbReference>
<dbReference type="AlphaFoldDB" id="A0A4U6BXF4"/>
<dbReference type="InterPro" id="IPR036425">
    <property type="entry name" value="MoaB/Mog-like_dom_sf"/>
</dbReference>
<evidence type="ECO:0000313" key="8">
    <source>
        <dbReference type="EMBL" id="TKT73544.1"/>
    </source>
</evidence>
<comment type="cofactor">
    <cofactor evidence="6">
        <name>Mg(2+)</name>
        <dbReference type="ChEBI" id="CHEBI:18420"/>
    </cofactor>
</comment>
<dbReference type="InterPro" id="IPR038987">
    <property type="entry name" value="MoeA-like"/>
</dbReference>
<dbReference type="GO" id="GO:0005737">
    <property type="term" value="C:cytoplasm"/>
    <property type="evidence" value="ECO:0007669"/>
    <property type="project" value="TreeGrafter"/>
</dbReference>
<dbReference type="Pfam" id="PF03453">
    <property type="entry name" value="MoeA_N"/>
    <property type="match status" value="1"/>
</dbReference>
<dbReference type="SUPFAM" id="SSF63867">
    <property type="entry name" value="MoeA C-terminal domain-like"/>
    <property type="match status" value="1"/>
</dbReference>
<organism evidence="8 9">
    <name type="scientific">Afipia massiliensis</name>
    <dbReference type="NCBI Taxonomy" id="211460"/>
    <lineage>
        <taxon>Bacteria</taxon>
        <taxon>Pseudomonadati</taxon>
        <taxon>Pseudomonadota</taxon>
        <taxon>Alphaproteobacteria</taxon>
        <taxon>Hyphomicrobiales</taxon>
        <taxon>Nitrobacteraceae</taxon>
        <taxon>Afipia</taxon>
    </lineage>
</organism>
<dbReference type="Pfam" id="PF00994">
    <property type="entry name" value="MoCF_biosynth"/>
    <property type="match status" value="1"/>
</dbReference>
<comment type="similarity">
    <text evidence="3 6">Belongs to the MoeA family.</text>
</comment>
<dbReference type="PANTHER" id="PTHR10192:SF5">
    <property type="entry name" value="GEPHYRIN"/>
    <property type="match status" value="1"/>
</dbReference>
<dbReference type="STRING" id="211460.YH63_19900"/>
<evidence type="ECO:0000313" key="9">
    <source>
        <dbReference type="Proteomes" id="UP000034832"/>
    </source>
</evidence>
<gene>
    <name evidence="8" type="ORF">YH63_020130</name>
</gene>
<keyword evidence="6" id="KW-0479">Metal-binding</keyword>
<feature type="domain" description="MoaB/Mog" evidence="7">
    <location>
        <begin position="203"/>
        <end position="342"/>
    </location>
</feature>
<dbReference type="GO" id="GO:0006777">
    <property type="term" value="P:Mo-molybdopterin cofactor biosynthetic process"/>
    <property type="evidence" value="ECO:0007669"/>
    <property type="project" value="UniProtKB-UniRule"/>
</dbReference>
<keyword evidence="6" id="KW-0808">Transferase</keyword>
<dbReference type="OrthoDB" id="9804758at2"/>
<comment type="pathway">
    <text evidence="2 6">Cofactor biosynthesis; molybdopterin biosynthesis.</text>
</comment>
<dbReference type="Proteomes" id="UP000034832">
    <property type="component" value="Unassembled WGS sequence"/>
</dbReference>
<dbReference type="SUPFAM" id="SSF63882">
    <property type="entry name" value="MoeA N-terminal region -like"/>
    <property type="match status" value="1"/>
</dbReference>
<dbReference type="InterPro" id="IPR005111">
    <property type="entry name" value="MoeA_C_domain_IV"/>
</dbReference>
<keyword evidence="9" id="KW-1185">Reference proteome</keyword>
<proteinExistence type="inferred from homology"/>
<dbReference type="UniPathway" id="UPA00344"/>
<evidence type="ECO:0000256" key="2">
    <source>
        <dbReference type="ARBA" id="ARBA00005046"/>
    </source>
</evidence>
<dbReference type="CDD" id="cd00887">
    <property type="entry name" value="MoeA"/>
    <property type="match status" value="1"/>
</dbReference>
<dbReference type="Gene3D" id="2.170.190.11">
    <property type="entry name" value="Molybdopterin biosynthesis moea protein, domain 3"/>
    <property type="match status" value="1"/>
</dbReference>
<dbReference type="EC" id="2.10.1.1" evidence="6"/>
<dbReference type="InterPro" id="IPR008284">
    <property type="entry name" value="MoCF_biosynth_CS"/>
</dbReference>
<dbReference type="PANTHER" id="PTHR10192">
    <property type="entry name" value="MOLYBDOPTERIN BIOSYNTHESIS PROTEIN"/>
    <property type="match status" value="1"/>
</dbReference>
<evidence type="ECO:0000256" key="3">
    <source>
        <dbReference type="ARBA" id="ARBA00010763"/>
    </source>
</evidence>
<dbReference type="NCBIfam" id="TIGR00177">
    <property type="entry name" value="molyb_syn"/>
    <property type="match status" value="1"/>
</dbReference>
<comment type="caution">
    <text evidence="8">The sequence shown here is derived from an EMBL/GenBank/DDBJ whole genome shotgun (WGS) entry which is preliminary data.</text>
</comment>
<dbReference type="GO" id="GO:0061599">
    <property type="term" value="F:molybdopterin molybdotransferase activity"/>
    <property type="evidence" value="ECO:0007669"/>
    <property type="project" value="UniProtKB-UniRule"/>
</dbReference>